<dbReference type="HOGENOM" id="CLU_082088_2_0_6"/>
<dbReference type="Pfam" id="PF08900">
    <property type="entry name" value="AcaB"/>
    <property type="match status" value="1"/>
</dbReference>
<dbReference type="STRING" id="1905730.W5S_3545"/>
<dbReference type="AlphaFoldDB" id="A0A0H3I6K6"/>
<sequence>MAERVGKTTGALQSELKIELHTNYAINLWVGRRRVKQNDENGVAARPPIMGMPGFLHQAARINSDSLKNNPWADKTMLALEEKLNEASALMYEEIASLDKEMNVLPRGVTLTEAVAKEPLDIKVYSNSPLGYRCVYLLIGFDQLAKQVLQAFHYGLISRNRRDQLLQGNGRTLRQIYSIVLKYRSVPVSRIDAIEQNEAWLKACEALGEPDRDVLLGKKRSIFSPPINEASVNLLLMHDKARAIPTSTNR</sequence>
<dbReference type="RefSeq" id="WP_014701086.1">
    <property type="nucleotide sequence ID" value="NC_017845.1"/>
</dbReference>
<organism evidence="1 2">
    <name type="scientific">Pectobacterium parmentieri</name>
    <dbReference type="NCBI Taxonomy" id="1905730"/>
    <lineage>
        <taxon>Bacteria</taxon>
        <taxon>Pseudomonadati</taxon>
        <taxon>Pseudomonadota</taxon>
        <taxon>Gammaproteobacteria</taxon>
        <taxon>Enterobacterales</taxon>
        <taxon>Pectobacteriaceae</taxon>
        <taxon>Pectobacterium</taxon>
    </lineage>
</organism>
<dbReference type="NCBIfam" id="TIGR03761">
    <property type="entry name" value="ICE_PFL4669"/>
    <property type="match status" value="1"/>
</dbReference>
<dbReference type="Proteomes" id="UP000008044">
    <property type="component" value="Chromosome"/>
</dbReference>
<proteinExistence type="predicted"/>
<dbReference type="KEGG" id="pec:W5S_3545"/>
<name>A0A0H3I6K6_PECPM</name>
<accession>A0A0H3I6K6</accession>
<dbReference type="InterPro" id="IPR014996">
    <property type="entry name" value="AcaB"/>
</dbReference>
<evidence type="ECO:0000313" key="2">
    <source>
        <dbReference type="Proteomes" id="UP000008044"/>
    </source>
</evidence>
<gene>
    <name evidence="1" type="ordered locus">W5S_3545</name>
</gene>
<dbReference type="PATRIC" id="fig|1166016.3.peg.3607"/>
<dbReference type="EMBL" id="CP003415">
    <property type="protein sequence ID" value="AFI91615.1"/>
    <property type="molecule type" value="Genomic_DNA"/>
</dbReference>
<protein>
    <submittedName>
        <fullName evidence="1">Integrating conjugative element protein, PFL_4669 family</fullName>
    </submittedName>
</protein>
<reference evidence="1 2" key="1">
    <citation type="journal article" date="2012" name="J. Bacteriol.">
        <title>Genome sequence of Pectobacterium sp. strain SCC3193.</title>
        <authorList>
            <person name="Koskinen J.P."/>
            <person name="Laine P."/>
            <person name="Niemi O."/>
            <person name="Nykyri J."/>
            <person name="Harjunpaa H."/>
            <person name="Auvinen P."/>
            <person name="Paulin L."/>
            <person name="Pirhonen M."/>
            <person name="Palva T."/>
            <person name="Holm L."/>
        </authorList>
    </citation>
    <scope>NUCLEOTIDE SEQUENCE [LARGE SCALE GENOMIC DNA]</scope>
    <source>
        <strain evidence="1 2">SCC3193</strain>
    </source>
</reference>
<dbReference type="eggNOG" id="ENOG502Z8NN">
    <property type="taxonomic scope" value="Bacteria"/>
</dbReference>
<evidence type="ECO:0000313" key="1">
    <source>
        <dbReference type="EMBL" id="AFI91615.1"/>
    </source>
</evidence>